<proteinExistence type="predicted"/>
<dbReference type="PANTHER" id="PTHR32268">
    <property type="entry name" value="HOMOSERINE O-ACETYLTRANSFERASE"/>
    <property type="match status" value="1"/>
</dbReference>
<dbReference type="GO" id="GO:0004414">
    <property type="term" value="F:homoserine O-acetyltransferase activity"/>
    <property type="evidence" value="ECO:0007669"/>
    <property type="project" value="TreeGrafter"/>
</dbReference>
<keyword evidence="1" id="KW-0808">Transferase</keyword>
<dbReference type="InterPro" id="IPR008220">
    <property type="entry name" value="HAT_MetX-like"/>
</dbReference>
<feature type="domain" description="AB hydrolase-1" evidence="2">
    <location>
        <begin position="38"/>
        <end position="150"/>
    </location>
</feature>
<dbReference type="RefSeq" id="WP_009094445.1">
    <property type="nucleotide sequence ID" value="NZ_CP007547.1"/>
</dbReference>
<dbReference type="GO" id="GO:0016301">
    <property type="term" value="F:kinase activity"/>
    <property type="evidence" value="ECO:0007669"/>
    <property type="project" value="UniProtKB-KW"/>
</dbReference>
<evidence type="ECO:0000313" key="4">
    <source>
        <dbReference type="Proteomes" id="UP000028933"/>
    </source>
</evidence>
<dbReference type="eggNOG" id="COG2021">
    <property type="taxonomic scope" value="Bacteria"/>
</dbReference>
<protein>
    <submittedName>
        <fullName evidence="3">Aspartokinase/Homoserine dehydrogenase</fullName>
    </submittedName>
</protein>
<dbReference type="GO" id="GO:0009092">
    <property type="term" value="P:homoserine metabolic process"/>
    <property type="evidence" value="ECO:0007669"/>
    <property type="project" value="TreeGrafter"/>
</dbReference>
<gene>
    <name evidence="3" type="ORF">BD94_3603</name>
</gene>
<dbReference type="Pfam" id="PF00561">
    <property type="entry name" value="Abhydrolase_1"/>
    <property type="match status" value="1"/>
</dbReference>
<evidence type="ECO:0000313" key="3">
    <source>
        <dbReference type="EMBL" id="AIL47378.1"/>
    </source>
</evidence>
<accession>A0A077ELM1</accession>
<dbReference type="PANTHER" id="PTHR32268:SF11">
    <property type="entry name" value="HOMOSERINE O-ACETYLTRANSFERASE"/>
    <property type="match status" value="1"/>
</dbReference>
<dbReference type="EMBL" id="CP007547">
    <property type="protein sequence ID" value="AIL47378.1"/>
    <property type="molecule type" value="Genomic_DNA"/>
</dbReference>
<dbReference type="SUPFAM" id="SSF53474">
    <property type="entry name" value="alpha/beta-Hydrolases"/>
    <property type="match status" value="1"/>
</dbReference>
<evidence type="ECO:0000259" key="2">
    <source>
        <dbReference type="Pfam" id="PF00561"/>
    </source>
</evidence>
<dbReference type="Proteomes" id="UP000028933">
    <property type="component" value="Chromosome"/>
</dbReference>
<dbReference type="InterPro" id="IPR029058">
    <property type="entry name" value="AB_hydrolase_fold"/>
</dbReference>
<reference evidence="3 4" key="1">
    <citation type="journal article" date="2013" name="Lancet">
        <title>First case of E anophelis outbreak in an intensive-care unit.</title>
        <authorList>
            <person name="Teo J."/>
            <person name="Tan S.Y."/>
            <person name="Tay M."/>
            <person name="Ding Y."/>
            <person name="Kjelleberg S."/>
            <person name="Givskov M."/>
            <person name="Lin R.T."/>
            <person name="Yang L."/>
        </authorList>
    </citation>
    <scope>NUCLEOTIDE SEQUENCE [LARGE SCALE GENOMIC DNA]</scope>
    <source>
        <strain evidence="3 4">NUHP1</strain>
    </source>
</reference>
<dbReference type="GeneID" id="84587561"/>
<dbReference type="STRING" id="1338011.BD94_3603"/>
<dbReference type="GO" id="GO:0009086">
    <property type="term" value="P:methionine biosynthetic process"/>
    <property type="evidence" value="ECO:0007669"/>
    <property type="project" value="TreeGrafter"/>
</dbReference>
<organism evidence="3 4">
    <name type="scientific">Elizabethkingia anophelis NUHP1</name>
    <dbReference type="NCBI Taxonomy" id="1338011"/>
    <lineage>
        <taxon>Bacteria</taxon>
        <taxon>Pseudomonadati</taxon>
        <taxon>Bacteroidota</taxon>
        <taxon>Flavobacteriia</taxon>
        <taxon>Flavobacteriales</taxon>
        <taxon>Weeksellaceae</taxon>
        <taxon>Elizabethkingia</taxon>
    </lineage>
</organism>
<evidence type="ECO:0000256" key="1">
    <source>
        <dbReference type="ARBA" id="ARBA00022679"/>
    </source>
</evidence>
<dbReference type="AlphaFoldDB" id="A0A077ELM1"/>
<sequence>MKDYLKTINIKNFTTQSGKVYDIPLTYEVFGQDLYTAPVVLVNHALTGNSAVTGELGWWKEAIGEGKPVDTNTYTILAFNIPGNGYDGFLIDNPKDFVTKDIARLFLQGLEVLNINELYAIIGGSLGGGIGWEMLGLKNNLAQNFIPVATDWKTSDWLYAQCLVQDFLLTQSDKPLQKARIHAMLCYRTPQSLNERFGNKIHEDKELRKSEDWLNFHGERLNERFTLSAYSMMNQLLSTIETVKVNNKSFEQLAAIKANIFIVSVDSDLFFPASEDYHTYTELSKIKNNIKHFIINSVHGHDAFLMEYEQLNNILHNIFKK</sequence>
<keyword evidence="3" id="KW-0418">Kinase</keyword>
<dbReference type="Gene3D" id="3.40.50.1820">
    <property type="entry name" value="alpha/beta hydrolase"/>
    <property type="match status" value="1"/>
</dbReference>
<name>A0A077ELM1_9FLAO</name>
<dbReference type="KEGG" id="eao:BD94_3603"/>
<dbReference type="HOGENOM" id="CLU_028760_1_2_10"/>
<dbReference type="InterPro" id="IPR000073">
    <property type="entry name" value="AB_hydrolase_1"/>
</dbReference>